<dbReference type="Proteomes" id="UP000186373">
    <property type="component" value="Unassembled WGS sequence"/>
</dbReference>
<organism evidence="1 2">
    <name type="scientific">Chryseobacterium shigense</name>
    <dbReference type="NCBI Taxonomy" id="297244"/>
    <lineage>
        <taxon>Bacteria</taxon>
        <taxon>Pseudomonadati</taxon>
        <taxon>Bacteroidota</taxon>
        <taxon>Flavobacteriia</taxon>
        <taxon>Flavobacteriales</taxon>
        <taxon>Weeksellaceae</taxon>
        <taxon>Chryseobacterium group</taxon>
        <taxon>Chryseobacterium</taxon>
    </lineage>
</organism>
<dbReference type="RefSeq" id="WP_123911997.1">
    <property type="nucleotide sequence ID" value="NZ_FTNY01000004.1"/>
</dbReference>
<reference evidence="2" key="1">
    <citation type="submission" date="2017-01" db="EMBL/GenBank/DDBJ databases">
        <authorList>
            <person name="Varghese N."/>
            <person name="Submissions S."/>
        </authorList>
    </citation>
    <scope>NUCLEOTIDE SEQUENCE [LARGE SCALE GENOMIC DNA]</scope>
    <source>
        <strain evidence="2">DSM 17126</strain>
    </source>
</reference>
<evidence type="ECO:0000313" key="2">
    <source>
        <dbReference type="Proteomes" id="UP000186373"/>
    </source>
</evidence>
<sequence>MNLKEISMKRILKNEMKNLSFALMILCLLSCESDKEKLAKVEKECASKTKIDGFTISFFGYFPKDADSVHIQIKRGDQIVQKYYDKIPDAISDSLRNQRSYFVKNEIYLTDTVFVKIKNEPAKKIYGFKYLVRPHYTMMNKGWGCDFYELTVDGEISEGAAVHFTTKNWKIIEKKDFRAYYNF</sequence>
<dbReference type="AlphaFoldDB" id="A0A1N7IT37"/>
<name>A0A1N7IT37_9FLAO</name>
<dbReference type="OrthoDB" id="766011at2"/>
<proteinExistence type="predicted"/>
<evidence type="ECO:0000313" key="1">
    <source>
        <dbReference type="EMBL" id="SIS40197.1"/>
    </source>
</evidence>
<protein>
    <submittedName>
        <fullName evidence="1">Uncharacterized protein</fullName>
    </submittedName>
</protein>
<gene>
    <name evidence="1" type="ORF">SAMN05421639_104527</name>
</gene>
<accession>A0A1N7IT37</accession>
<keyword evidence="2" id="KW-1185">Reference proteome</keyword>
<dbReference type="EMBL" id="FTNY01000004">
    <property type="protein sequence ID" value="SIS40197.1"/>
    <property type="molecule type" value="Genomic_DNA"/>
</dbReference>